<feature type="domain" description="Peptide chain release factor" evidence="5">
    <location>
        <begin position="12"/>
        <end position="54"/>
    </location>
</feature>
<dbReference type="InterPro" id="IPR045853">
    <property type="entry name" value="Pep_chain_release_fac_I_sf"/>
</dbReference>
<reference evidence="6" key="1">
    <citation type="submission" date="2021-02" db="EMBL/GenBank/DDBJ databases">
        <title>Genome-Resolved Metagenomics of a Microbial Community Performing Photosynthetic Biological Nutrient Removal.</title>
        <authorList>
            <person name="Mcdaniel E.A."/>
        </authorList>
    </citation>
    <scope>NUCLEOTIDE SEQUENCE</scope>
    <source>
        <strain evidence="6">UWPOB_OBS1</strain>
    </source>
</reference>
<evidence type="ECO:0000256" key="3">
    <source>
        <dbReference type="ARBA" id="ARBA00022917"/>
    </source>
</evidence>
<evidence type="ECO:0000313" key="6">
    <source>
        <dbReference type="EMBL" id="MBN8660728.1"/>
    </source>
</evidence>
<dbReference type="PANTHER" id="PTHR43804:SF7">
    <property type="entry name" value="LD18447P"/>
    <property type="match status" value="1"/>
</dbReference>
<dbReference type="Gene3D" id="3.30.70.1660">
    <property type="match status" value="1"/>
</dbReference>
<dbReference type="Pfam" id="PF00472">
    <property type="entry name" value="RF-1"/>
    <property type="match status" value="1"/>
</dbReference>
<evidence type="ECO:0000313" key="7">
    <source>
        <dbReference type="Proteomes" id="UP000664277"/>
    </source>
</evidence>
<comment type="caution">
    <text evidence="6">The sequence shown here is derived from an EMBL/GenBank/DDBJ whole genome shotgun (WGS) entry which is preliminary data.</text>
</comment>
<feature type="domain" description="Prokaryotic-type class I peptide chain release factors" evidence="4">
    <location>
        <begin position="66"/>
        <end position="171"/>
    </location>
</feature>
<evidence type="ECO:0000259" key="4">
    <source>
        <dbReference type="Pfam" id="PF00472"/>
    </source>
</evidence>
<proteinExistence type="inferred from homology"/>
<dbReference type="Gene3D" id="3.30.160.20">
    <property type="match status" value="1"/>
</dbReference>
<dbReference type="Proteomes" id="UP000664277">
    <property type="component" value="Unassembled WGS sequence"/>
</dbReference>
<gene>
    <name evidence="6" type="ORF">J0M35_10215</name>
</gene>
<evidence type="ECO:0000259" key="5">
    <source>
        <dbReference type="Pfam" id="PF03462"/>
    </source>
</evidence>
<dbReference type="InterPro" id="IPR005139">
    <property type="entry name" value="PCRF"/>
</dbReference>
<dbReference type="Pfam" id="PF03462">
    <property type="entry name" value="PCRF"/>
    <property type="match status" value="1"/>
</dbReference>
<dbReference type="GO" id="GO:0003747">
    <property type="term" value="F:translation release factor activity"/>
    <property type="evidence" value="ECO:0007669"/>
    <property type="project" value="InterPro"/>
</dbReference>
<keyword evidence="2" id="KW-0488">Methylation</keyword>
<organism evidence="6 7">
    <name type="scientific">Candidatus Obscuribacter phosphatis</name>
    <dbReference type="NCBI Taxonomy" id="1906157"/>
    <lineage>
        <taxon>Bacteria</taxon>
        <taxon>Bacillati</taxon>
        <taxon>Candidatus Melainabacteria</taxon>
        <taxon>Candidatus Obscuribacterales</taxon>
        <taxon>Candidatus Obscuribacteraceae</taxon>
        <taxon>Candidatus Obscuribacter</taxon>
    </lineage>
</organism>
<name>A0A8J7PG04_9BACT</name>
<dbReference type="PANTHER" id="PTHR43804">
    <property type="entry name" value="LD18447P"/>
    <property type="match status" value="1"/>
</dbReference>
<accession>A0A8J7PG04</accession>
<dbReference type="GO" id="GO:0005737">
    <property type="term" value="C:cytoplasm"/>
    <property type="evidence" value="ECO:0007669"/>
    <property type="project" value="UniProtKB-ARBA"/>
</dbReference>
<dbReference type="EMBL" id="JAFLCK010000013">
    <property type="protein sequence ID" value="MBN8660728.1"/>
    <property type="molecule type" value="Genomic_DNA"/>
</dbReference>
<evidence type="ECO:0000256" key="2">
    <source>
        <dbReference type="ARBA" id="ARBA00022481"/>
    </source>
</evidence>
<comment type="similarity">
    <text evidence="1">Belongs to the prokaryotic/mitochondrial release factor family.</text>
</comment>
<keyword evidence="3" id="KW-0648">Protein biosynthesis</keyword>
<evidence type="ECO:0000256" key="1">
    <source>
        <dbReference type="ARBA" id="ARBA00010835"/>
    </source>
</evidence>
<dbReference type="SUPFAM" id="SSF75620">
    <property type="entry name" value="Release factor"/>
    <property type="match status" value="1"/>
</dbReference>
<dbReference type="InterPro" id="IPR050057">
    <property type="entry name" value="Prokaryotic/Mito_RF"/>
</dbReference>
<dbReference type="InterPro" id="IPR000352">
    <property type="entry name" value="Pep_chain_release_fac_I"/>
</dbReference>
<dbReference type="AlphaFoldDB" id="A0A8J7PG04"/>
<sequence length="192" mass="21433">MLSEVVYQSESSWSLCITGERARACFGDEAGKHVVQRVPASESRGRRHTSVVAVAILPLSKETAAFRLPEQDVEISTQKGHGKGGQNQNKVESAVRVIHKPTGLSVFINGRDQYRNKVLALEILTEKVRERERGLAQERLRQLKACQLGDGARSGKRRTYNFINSFVLDHRTGCKTARVKEVMSGRFDLLKG</sequence>
<protein>
    <submittedName>
        <fullName evidence="6">PCRF domain-containing protein</fullName>
    </submittedName>
</protein>